<evidence type="ECO:0000313" key="2">
    <source>
        <dbReference type="Proteomes" id="UP000044841"/>
    </source>
</evidence>
<accession>A0A0K6FN06</accession>
<dbReference type="Proteomes" id="UP000044841">
    <property type="component" value="Unassembled WGS sequence"/>
</dbReference>
<sequence length="336" mass="37590">MPLWRSIVQKLDWSGKPKDQAVEVEGAKALEVLQQVDTLLDESLKMLVSAKPALSNREINMFEDKHSELYLAVVAVKSEVRDKKDQDDFFSSPEEKTEFYTEVQKLLRQCQTYHRDVLTASQRARLNKSRLNISDIATSASSTEQTLKSSSNLSWVTVALSAGSSAEGEGEGEGEGPGEMIRHLAETSGEYDSGLPYLANIVHIPKSALATEEELLSMLPDDNHFYRVVMYGNKRKRVVLMDPNLYSIDKEDSDDDGDYFTAMSSHKMAQEISVGHPQNEIFKVGKMLMKKDPESLKDNATYISYEGTSFVTSIISLLSLNPSNNWLGMILDVLFS</sequence>
<gene>
    <name evidence="1" type="ORF">RSOLAG22IIIB_07507</name>
</gene>
<reference evidence="1 2" key="1">
    <citation type="submission" date="2015-07" db="EMBL/GenBank/DDBJ databases">
        <authorList>
            <person name="Noorani M."/>
        </authorList>
    </citation>
    <scope>NUCLEOTIDE SEQUENCE [LARGE SCALE GENOMIC DNA]</scope>
    <source>
        <strain evidence="1">BBA 69670</strain>
    </source>
</reference>
<keyword evidence="2" id="KW-1185">Reference proteome</keyword>
<organism evidence="1 2">
    <name type="scientific">Rhizoctonia solani</name>
    <dbReference type="NCBI Taxonomy" id="456999"/>
    <lineage>
        <taxon>Eukaryota</taxon>
        <taxon>Fungi</taxon>
        <taxon>Dikarya</taxon>
        <taxon>Basidiomycota</taxon>
        <taxon>Agaricomycotina</taxon>
        <taxon>Agaricomycetes</taxon>
        <taxon>Cantharellales</taxon>
        <taxon>Ceratobasidiaceae</taxon>
        <taxon>Rhizoctonia</taxon>
    </lineage>
</organism>
<name>A0A0K6FN06_9AGAM</name>
<proteinExistence type="predicted"/>
<evidence type="ECO:0000313" key="1">
    <source>
        <dbReference type="EMBL" id="CUA67660.1"/>
    </source>
</evidence>
<dbReference type="AlphaFoldDB" id="A0A0K6FN06"/>
<dbReference type="EMBL" id="CYGV01000180">
    <property type="protein sequence ID" value="CUA67660.1"/>
    <property type="molecule type" value="Genomic_DNA"/>
</dbReference>
<protein>
    <submittedName>
        <fullName evidence="1">Uncharacterized protein</fullName>
    </submittedName>
</protein>